<protein>
    <submittedName>
        <fullName evidence="1">Uncharacterized protein</fullName>
    </submittedName>
</protein>
<evidence type="ECO:0000313" key="2">
    <source>
        <dbReference type="Proteomes" id="UP000018227"/>
    </source>
</evidence>
<name>V2Y5E9_9FIRM</name>
<gene>
    <name evidence="1" type="ORF">GCWU0000282_001797</name>
</gene>
<comment type="caution">
    <text evidence="1">The sequence shown here is derived from an EMBL/GenBank/DDBJ whole genome shotgun (WGS) entry which is preliminary data.</text>
</comment>
<reference evidence="1 2" key="1">
    <citation type="submission" date="2013-06" db="EMBL/GenBank/DDBJ databases">
        <authorList>
            <person name="Weinstock G."/>
            <person name="Sodergren E."/>
            <person name="Clifton S."/>
            <person name="Fulton L."/>
            <person name="Fulton B."/>
            <person name="Courtney L."/>
            <person name="Fronick C."/>
            <person name="Harrison M."/>
            <person name="Strong C."/>
            <person name="Farmer C."/>
            <person name="Delahaunty K."/>
            <person name="Markovic C."/>
            <person name="Hall O."/>
            <person name="Minx P."/>
            <person name="Tomlinson C."/>
            <person name="Mitreva M."/>
            <person name="Nelson J."/>
            <person name="Hou S."/>
            <person name="Wollam A."/>
            <person name="Pepin K.H."/>
            <person name="Johnson M."/>
            <person name="Bhonagiri V."/>
            <person name="Nash W.E."/>
            <person name="Warren W."/>
            <person name="Chinwalla A."/>
            <person name="Mardis E.R."/>
            <person name="Wilson R.K."/>
        </authorList>
    </citation>
    <scope>NUCLEOTIDE SEQUENCE [LARGE SCALE GENOMIC DNA]</scope>
    <source>
        <strain evidence="1 2">ATCC 51271</strain>
    </source>
</reference>
<organism evidence="1 2">
    <name type="scientific">Catonella morbi ATCC 51271</name>
    <dbReference type="NCBI Taxonomy" id="592026"/>
    <lineage>
        <taxon>Bacteria</taxon>
        <taxon>Bacillati</taxon>
        <taxon>Bacillota</taxon>
        <taxon>Clostridia</taxon>
        <taxon>Lachnospirales</taxon>
        <taxon>Lachnospiraceae</taxon>
        <taxon>Catonella</taxon>
    </lineage>
</organism>
<evidence type="ECO:0000313" key="1">
    <source>
        <dbReference type="EMBL" id="ESL02926.1"/>
    </source>
</evidence>
<dbReference type="HOGENOM" id="CLU_3231302_0_0_9"/>
<proteinExistence type="predicted"/>
<dbReference type="Proteomes" id="UP000018227">
    <property type="component" value="Unassembled WGS sequence"/>
</dbReference>
<accession>V2Y5E9</accession>
<dbReference type="AlphaFoldDB" id="V2Y5E9"/>
<keyword evidence="2" id="KW-1185">Reference proteome</keyword>
<dbReference type="EMBL" id="ACIL03000013">
    <property type="protein sequence ID" value="ESL02926.1"/>
    <property type="molecule type" value="Genomic_DNA"/>
</dbReference>
<sequence length="43" mass="5109">MSLYKCQNYYNSFRLARELIKIQLHDGIQYSVQVWEFPAANLG</sequence>